<organism evidence="1 2">
    <name type="scientific">Salinomyces thailandicus</name>
    <dbReference type="NCBI Taxonomy" id="706561"/>
    <lineage>
        <taxon>Eukaryota</taxon>
        <taxon>Fungi</taxon>
        <taxon>Dikarya</taxon>
        <taxon>Ascomycota</taxon>
        <taxon>Pezizomycotina</taxon>
        <taxon>Dothideomycetes</taxon>
        <taxon>Dothideomycetidae</taxon>
        <taxon>Mycosphaerellales</taxon>
        <taxon>Teratosphaeriaceae</taxon>
        <taxon>Salinomyces</taxon>
    </lineage>
</organism>
<evidence type="ECO:0000313" key="1">
    <source>
        <dbReference type="EMBL" id="TKA32005.1"/>
    </source>
</evidence>
<protein>
    <submittedName>
        <fullName evidence="1">Uncharacterized protein</fullName>
    </submittedName>
</protein>
<name>A0A4U0UCH0_9PEZI</name>
<proteinExistence type="predicted"/>
<reference evidence="1 2" key="1">
    <citation type="submission" date="2017-03" db="EMBL/GenBank/DDBJ databases">
        <title>Genomes of endolithic fungi from Antarctica.</title>
        <authorList>
            <person name="Coleine C."/>
            <person name="Masonjones S."/>
            <person name="Stajich J.E."/>
        </authorList>
    </citation>
    <scope>NUCLEOTIDE SEQUENCE [LARGE SCALE GENOMIC DNA]</scope>
    <source>
        <strain evidence="1 2">CCFEE 6315</strain>
    </source>
</reference>
<dbReference type="AlphaFoldDB" id="A0A4U0UCH0"/>
<accession>A0A4U0UCH0</accession>
<evidence type="ECO:0000313" key="2">
    <source>
        <dbReference type="Proteomes" id="UP000308549"/>
    </source>
</evidence>
<gene>
    <name evidence="1" type="ORF">B0A50_01250</name>
</gene>
<dbReference type="OrthoDB" id="5043642at2759"/>
<dbReference type="InterPro" id="IPR021848">
    <property type="entry name" value="HODM_asu-like"/>
</dbReference>
<dbReference type="Proteomes" id="UP000308549">
    <property type="component" value="Unassembled WGS sequence"/>
</dbReference>
<comment type="caution">
    <text evidence="1">The sequence shown here is derived from an EMBL/GenBank/DDBJ whole genome shotgun (WGS) entry which is preliminary data.</text>
</comment>
<sequence length="391" mass="43932">MDGLLPVSAACIAAAVLALWRILLSKKPSVVSRDAEAVFDAPEKKNPYDTITALPNFDWASTPPIRIRAFKPKYHMTMALERFDLSELIEVDNTFRDRMRLRRSLLDRHPEGTRQCNKVADSAVLELHDWMASTYLPKRFPTIFELAATPDGPTLYNKVSGSQMSIRQSSPIAALDALGEHVDTDFLILLPGSEAADGSPIYHLEAFVTCFPSGFSTREKCGKPLAAIHAPVPGYASKLEKSMDRFFAKLECGKAVKRSNWSITTNDQLYSEGGNHMYADEKQETPVENAKTLDVSSPRLEEDIKRQRKEVMVDDCRLRCERQTLHRLPKTKALVFAFKTYLYKLSEIKEEGLGEELAQAIDGLGQGNVPAIKFYKRGVVWGDKVKEYLRS</sequence>
<dbReference type="EMBL" id="NAJL01000006">
    <property type="protein sequence ID" value="TKA32005.1"/>
    <property type="molecule type" value="Genomic_DNA"/>
</dbReference>
<keyword evidence="2" id="KW-1185">Reference proteome</keyword>
<dbReference type="Pfam" id="PF11927">
    <property type="entry name" value="HODM_asu-like"/>
    <property type="match status" value="1"/>
</dbReference>